<dbReference type="Proteomes" id="UP000075882">
    <property type="component" value="Unassembled WGS sequence"/>
</dbReference>
<feature type="region of interest" description="Disordered" evidence="1">
    <location>
        <begin position="1"/>
        <end position="56"/>
    </location>
</feature>
<reference evidence="2" key="1">
    <citation type="submission" date="2022-08" db="UniProtKB">
        <authorList>
            <consortium name="EnsemblMetazoa"/>
        </authorList>
    </citation>
    <scope>IDENTIFICATION</scope>
</reference>
<evidence type="ECO:0000313" key="2">
    <source>
        <dbReference type="EnsemblMetazoa" id="ACOM041125-PA.1"/>
    </source>
</evidence>
<sequence length="131" mass="14996">MFEQGVGDDEQHYERIRRQSTSIYRQNVPKGASRRPNDERRHGANGESNTCNRYGTKTGSQIQYMAFVLRYWRTVHPNTRTPGFYVGAASSLSSTITFGLTNVFISTPFSTARRSTEPELLQHSRSMIQRC</sequence>
<dbReference type="AlphaFoldDB" id="A0A8W7Q0A4"/>
<dbReference type="EnsemblMetazoa" id="ACOM041125-RA">
    <property type="protein sequence ID" value="ACOM041125-PA.1"/>
    <property type="gene ID" value="ACOM041125"/>
</dbReference>
<accession>A0A8W7Q0A4</accession>
<protein>
    <submittedName>
        <fullName evidence="2">Uncharacterized protein</fullName>
    </submittedName>
</protein>
<name>A0A8W7Q0A4_ANOCL</name>
<evidence type="ECO:0000256" key="1">
    <source>
        <dbReference type="SAM" id="MobiDB-lite"/>
    </source>
</evidence>
<proteinExistence type="predicted"/>
<feature type="compositionally biased region" description="Polar residues" evidence="1">
    <location>
        <begin position="46"/>
        <end position="56"/>
    </location>
</feature>
<feature type="compositionally biased region" description="Basic and acidic residues" evidence="1">
    <location>
        <begin position="35"/>
        <end position="44"/>
    </location>
</feature>
<organism evidence="2">
    <name type="scientific">Anopheles coluzzii</name>
    <name type="common">African malaria mosquito</name>
    <dbReference type="NCBI Taxonomy" id="1518534"/>
    <lineage>
        <taxon>Eukaryota</taxon>
        <taxon>Metazoa</taxon>
        <taxon>Ecdysozoa</taxon>
        <taxon>Arthropoda</taxon>
        <taxon>Hexapoda</taxon>
        <taxon>Insecta</taxon>
        <taxon>Pterygota</taxon>
        <taxon>Neoptera</taxon>
        <taxon>Endopterygota</taxon>
        <taxon>Diptera</taxon>
        <taxon>Nematocera</taxon>
        <taxon>Culicoidea</taxon>
        <taxon>Culicidae</taxon>
        <taxon>Anophelinae</taxon>
        <taxon>Anopheles</taxon>
    </lineage>
</organism>